<feature type="transmembrane region" description="Helical" evidence="1">
    <location>
        <begin position="51"/>
        <end position="71"/>
    </location>
</feature>
<comment type="caution">
    <text evidence="2">The sequence shown here is derived from an EMBL/GenBank/DDBJ whole genome shotgun (WGS) entry which is preliminary data.</text>
</comment>
<reference evidence="2" key="1">
    <citation type="submission" date="2021-02" db="EMBL/GenBank/DDBJ databases">
        <authorList>
            <person name="Dougan E. K."/>
            <person name="Rhodes N."/>
            <person name="Thang M."/>
            <person name="Chan C."/>
        </authorList>
    </citation>
    <scope>NUCLEOTIDE SEQUENCE</scope>
</reference>
<gene>
    <name evidence="2" type="ORF">PGLA2088_LOCUS42842</name>
</gene>
<evidence type="ECO:0000256" key="1">
    <source>
        <dbReference type="SAM" id="Phobius"/>
    </source>
</evidence>
<sequence>MQLMLLLLVVVVVAVAVAVVVVVVAVAAVVLLGVVVVVFVSWRCHCWTCFAFVYLLSCVILELVILSGLPIDKYSSGTSRDGLSPDDVLTRAKDFRVNLAVSVSCLC</sequence>
<feature type="transmembrane region" description="Helical" evidence="1">
    <location>
        <begin position="6"/>
        <end position="39"/>
    </location>
</feature>
<protein>
    <submittedName>
        <fullName evidence="2">Uncharacterized protein</fullName>
    </submittedName>
</protein>
<keyword evidence="1" id="KW-1133">Transmembrane helix</keyword>
<evidence type="ECO:0000313" key="3">
    <source>
        <dbReference type="Proteomes" id="UP000626109"/>
    </source>
</evidence>
<dbReference type="EMBL" id="CAJNNW010034505">
    <property type="protein sequence ID" value="CAE8722941.1"/>
    <property type="molecule type" value="Genomic_DNA"/>
</dbReference>
<name>A0A813LHB1_POLGL</name>
<keyword evidence="1" id="KW-0472">Membrane</keyword>
<proteinExistence type="predicted"/>
<organism evidence="2 3">
    <name type="scientific">Polarella glacialis</name>
    <name type="common">Dinoflagellate</name>
    <dbReference type="NCBI Taxonomy" id="89957"/>
    <lineage>
        <taxon>Eukaryota</taxon>
        <taxon>Sar</taxon>
        <taxon>Alveolata</taxon>
        <taxon>Dinophyceae</taxon>
        <taxon>Suessiales</taxon>
        <taxon>Suessiaceae</taxon>
        <taxon>Polarella</taxon>
    </lineage>
</organism>
<accession>A0A813LHB1</accession>
<dbReference type="Proteomes" id="UP000626109">
    <property type="component" value="Unassembled WGS sequence"/>
</dbReference>
<evidence type="ECO:0000313" key="2">
    <source>
        <dbReference type="EMBL" id="CAE8722941.1"/>
    </source>
</evidence>
<keyword evidence="1" id="KW-0812">Transmembrane</keyword>
<dbReference type="AlphaFoldDB" id="A0A813LHB1"/>